<comment type="caution">
    <text evidence="2">The sequence shown here is derived from an EMBL/GenBank/DDBJ whole genome shotgun (WGS) entry which is preliminary data.</text>
</comment>
<keyword evidence="3" id="KW-1185">Reference proteome</keyword>
<gene>
    <name evidence="2" type="ORF">HF526_01585</name>
</gene>
<sequence>MPLLDRLRVRLPVVLLAVGLAVLPAAGCASANQQNPASGPAQSLSLADALDKLEAISQDECDTQPPATVYSGCTRFLTELANTLNSVRSEAAGLPQSAAVTAAANTITSAINDFNQRGCAPPPGLPPSAGAATQAPCVTDFARIQAGLRQLIAVLSPVVSRSATPS</sequence>
<evidence type="ECO:0000313" key="2">
    <source>
        <dbReference type="EMBL" id="NMH96024.1"/>
    </source>
</evidence>
<dbReference type="RefSeq" id="WP_169379394.1">
    <property type="nucleotide sequence ID" value="NZ_JAAXLA010000002.1"/>
</dbReference>
<reference evidence="2 3" key="1">
    <citation type="submission" date="2020-04" db="EMBL/GenBank/DDBJ databases">
        <authorList>
            <person name="Klaysubun C."/>
            <person name="Duangmal K."/>
            <person name="Lipun K."/>
        </authorList>
    </citation>
    <scope>NUCLEOTIDE SEQUENCE [LARGE SCALE GENOMIC DNA]</scope>
    <source>
        <strain evidence="2 3">K10HN5</strain>
    </source>
</reference>
<feature type="chain" id="PRO_5046678839" evidence="1">
    <location>
        <begin position="32"/>
        <end position="166"/>
    </location>
</feature>
<protein>
    <submittedName>
        <fullName evidence="2">Uncharacterized protein</fullName>
    </submittedName>
</protein>
<accession>A0ABX1S383</accession>
<dbReference type="EMBL" id="JAAXLA010000002">
    <property type="protein sequence ID" value="NMH96024.1"/>
    <property type="molecule type" value="Genomic_DNA"/>
</dbReference>
<keyword evidence="1" id="KW-0732">Signal</keyword>
<dbReference type="Proteomes" id="UP000820669">
    <property type="component" value="Unassembled WGS sequence"/>
</dbReference>
<feature type="signal peptide" evidence="1">
    <location>
        <begin position="1"/>
        <end position="31"/>
    </location>
</feature>
<name>A0ABX1S383_9PSEU</name>
<evidence type="ECO:0000256" key="1">
    <source>
        <dbReference type="SAM" id="SignalP"/>
    </source>
</evidence>
<evidence type="ECO:0000313" key="3">
    <source>
        <dbReference type="Proteomes" id="UP000820669"/>
    </source>
</evidence>
<proteinExistence type="predicted"/>
<organism evidence="2 3">
    <name type="scientific">Pseudonocardia acidicola</name>
    <dbReference type="NCBI Taxonomy" id="2724939"/>
    <lineage>
        <taxon>Bacteria</taxon>
        <taxon>Bacillati</taxon>
        <taxon>Actinomycetota</taxon>
        <taxon>Actinomycetes</taxon>
        <taxon>Pseudonocardiales</taxon>
        <taxon>Pseudonocardiaceae</taxon>
        <taxon>Pseudonocardia</taxon>
    </lineage>
</organism>